<keyword evidence="2" id="KW-1185">Reference proteome</keyword>
<evidence type="ECO:0000313" key="1">
    <source>
        <dbReference type="EMBL" id="KAK4465294.1"/>
    </source>
</evidence>
<evidence type="ECO:0008006" key="3">
    <source>
        <dbReference type="Google" id="ProtNLM"/>
    </source>
</evidence>
<accession>A0AAV9I025</accession>
<organism evidence="1 2">
    <name type="scientific">Cladorrhinum samala</name>
    <dbReference type="NCBI Taxonomy" id="585594"/>
    <lineage>
        <taxon>Eukaryota</taxon>
        <taxon>Fungi</taxon>
        <taxon>Dikarya</taxon>
        <taxon>Ascomycota</taxon>
        <taxon>Pezizomycotina</taxon>
        <taxon>Sordariomycetes</taxon>
        <taxon>Sordariomycetidae</taxon>
        <taxon>Sordariales</taxon>
        <taxon>Podosporaceae</taxon>
        <taxon>Cladorrhinum</taxon>
    </lineage>
</organism>
<proteinExistence type="predicted"/>
<name>A0AAV9I025_9PEZI</name>
<evidence type="ECO:0000313" key="2">
    <source>
        <dbReference type="Proteomes" id="UP001321749"/>
    </source>
</evidence>
<comment type="caution">
    <text evidence="1">The sequence shown here is derived from an EMBL/GenBank/DDBJ whole genome shotgun (WGS) entry which is preliminary data.</text>
</comment>
<reference evidence="1" key="1">
    <citation type="journal article" date="2023" name="Mol. Phylogenet. Evol.">
        <title>Genome-scale phylogeny and comparative genomics of the fungal order Sordariales.</title>
        <authorList>
            <person name="Hensen N."/>
            <person name="Bonometti L."/>
            <person name="Westerberg I."/>
            <person name="Brannstrom I.O."/>
            <person name="Guillou S."/>
            <person name="Cros-Aarteil S."/>
            <person name="Calhoun S."/>
            <person name="Haridas S."/>
            <person name="Kuo A."/>
            <person name="Mondo S."/>
            <person name="Pangilinan J."/>
            <person name="Riley R."/>
            <person name="LaButti K."/>
            <person name="Andreopoulos B."/>
            <person name="Lipzen A."/>
            <person name="Chen C."/>
            <person name="Yan M."/>
            <person name="Daum C."/>
            <person name="Ng V."/>
            <person name="Clum A."/>
            <person name="Steindorff A."/>
            <person name="Ohm R.A."/>
            <person name="Martin F."/>
            <person name="Silar P."/>
            <person name="Natvig D.O."/>
            <person name="Lalanne C."/>
            <person name="Gautier V."/>
            <person name="Ament-Velasquez S.L."/>
            <person name="Kruys A."/>
            <person name="Hutchinson M.I."/>
            <person name="Powell A.J."/>
            <person name="Barry K."/>
            <person name="Miller A.N."/>
            <person name="Grigoriev I.V."/>
            <person name="Debuchy R."/>
            <person name="Gladieux P."/>
            <person name="Hiltunen Thoren M."/>
            <person name="Johannesson H."/>
        </authorList>
    </citation>
    <scope>NUCLEOTIDE SEQUENCE</scope>
    <source>
        <strain evidence="1">PSN324</strain>
    </source>
</reference>
<reference evidence="1" key="2">
    <citation type="submission" date="2023-06" db="EMBL/GenBank/DDBJ databases">
        <authorList>
            <consortium name="Lawrence Berkeley National Laboratory"/>
            <person name="Mondo S.J."/>
            <person name="Hensen N."/>
            <person name="Bonometti L."/>
            <person name="Westerberg I."/>
            <person name="Brannstrom I.O."/>
            <person name="Guillou S."/>
            <person name="Cros-Aarteil S."/>
            <person name="Calhoun S."/>
            <person name="Haridas S."/>
            <person name="Kuo A."/>
            <person name="Pangilinan J."/>
            <person name="Riley R."/>
            <person name="Labutti K."/>
            <person name="Andreopoulos B."/>
            <person name="Lipzen A."/>
            <person name="Chen C."/>
            <person name="Yanf M."/>
            <person name="Daum C."/>
            <person name="Ng V."/>
            <person name="Clum A."/>
            <person name="Steindorff A."/>
            <person name="Ohm R."/>
            <person name="Martin F."/>
            <person name="Silar P."/>
            <person name="Natvig D."/>
            <person name="Lalanne C."/>
            <person name="Gautier V."/>
            <person name="Ament-Velasquez S.L."/>
            <person name="Kruys A."/>
            <person name="Hutchinson M.I."/>
            <person name="Powell A.J."/>
            <person name="Barry K."/>
            <person name="Miller A.N."/>
            <person name="Grigoriev I.V."/>
            <person name="Debuchy R."/>
            <person name="Gladieux P."/>
            <person name="Thoren M.H."/>
            <person name="Johannesson H."/>
        </authorList>
    </citation>
    <scope>NUCLEOTIDE SEQUENCE</scope>
    <source>
        <strain evidence="1">PSN324</strain>
    </source>
</reference>
<dbReference type="AlphaFoldDB" id="A0AAV9I025"/>
<sequence>MSKFNFFSRVASKRVLGGAAAGFVGAGTAAQQFSSQKQARIQEDANAEFNKGYGYYDVVKLPAGCTEGFQIKNNYPIPNQVPAASASRKLPPGPLPGPDLPVPSLDPLDEARWLEVDFRTDPEQYCKLIKEYCWAGNSNNDFNIHKNKFRDWYHAPWMHWNPNGREPINGLTFERPTPALELSKDQHVLRQAWAIGFYNAIGASVFGQIWKDPGNPKWDSHVKFPLGTCVFKVLMTEATEQEVPCLKGAPTLQAVIATPESAAMKTASKRKDHAEPLRLLQVDFAVRDDRIPVGPDGNGWVFGTFMYNGDLTDQDPWDRIIPVGLQWGSDPQLTPTAAAAGEKPKQSWINPDADALLTKLGGQRADLTKRWGVGGRLNGPVDNFKSACASCHSVAENNSKNAVELLPPKDADESTFMRWYRNLGPGQSFSGGDNWSADHSLQLMTGYTNYCLWKNSANGLIHKAKVIIPFSTAGREQKVLEANSRPLRSEDVD</sequence>
<protein>
    <recommendedName>
        <fullName evidence="3">Cytochrome c domain-containing protein</fullName>
    </recommendedName>
</protein>
<gene>
    <name evidence="1" type="ORF">QBC42DRAFT_283423</name>
</gene>
<dbReference type="EMBL" id="MU864940">
    <property type="protein sequence ID" value="KAK4465294.1"/>
    <property type="molecule type" value="Genomic_DNA"/>
</dbReference>
<dbReference type="Proteomes" id="UP001321749">
    <property type="component" value="Unassembled WGS sequence"/>
</dbReference>